<feature type="compositionally biased region" description="Low complexity" evidence="1">
    <location>
        <begin position="315"/>
        <end position="326"/>
    </location>
</feature>
<reference evidence="2" key="1">
    <citation type="submission" date="2021-01" db="EMBL/GenBank/DDBJ databases">
        <title>Adiantum capillus-veneris genome.</title>
        <authorList>
            <person name="Fang Y."/>
            <person name="Liao Q."/>
        </authorList>
    </citation>
    <scope>NUCLEOTIDE SEQUENCE</scope>
    <source>
        <strain evidence="2">H3</strain>
        <tissue evidence="2">Leaf</tissue>
    </source>
</reference>
<organism evidence="2 3">
    <name type="scientific">Adiantum capillus-veneris</name>
    <name type="common">Maidenhair fern</name>
    <dbReference type="NCBI Taxonomy" id="13818"/>
    <lineage>
        <taxon>Eukaryota</taxon>
        <taxon>Viridiplantae</taxon>
        <taxon>Streptophyta</taxon>
        <taxon>Embryophyta</taxon>
        <taxon>Tracheophyta</taxon>
        <taxon>Polypodiopsida</taxon>
        <taxon>Polypodiidae</taxon>
        <taxon>Polypodiales</taxon>
        <taxon>Pteridineae</taxon>
        <taxon>Pteridaceae</taxon>
        <taxon>Vittarioideae</taxon>
        <taxon>Adiantum</taxon>
    </lineage>
</organism>
<evidence type="ECO:0000313" key="3">
    <source>
        <dbReference type="Proteomes" id="UP000886520"/>
    </source>
</evidence>
<dbReference type="AlphaFoldDB" id="A0A9D4VB41"/>
<feature type="region of interest" description="Disordered" evidence="1">
    <location>
        <begin position="267"/>
        <end position="344"/>
    </location>
</feature>
<feature type="compositionally biased region" description="Polar residues" evidence="1">
    <location>
        <begin position="465"/>
        <end position="481"/>
    </location>
</feature>
<comment type="caution">
    <text evidence="2">The sequence shown here is derived from an EMBL/GenBank/DDBJ whole genome shotgun (WGS) entry which is preliminary data.</text>
</comment>
<name>A0A9D4VB41_ADICA</name>
<feature type="compositionally biased region" description="Polar residues" evidence="1">
    <location>
        <begin position="273"/>
        <end position="288"/>
    </location>
</feature>
<protein>
    <submittedName>
        <fullName evidence="2">Uncharacterized protein</fullName>
    </submittedName>
</protein>
<feature type="region of interest" description="Disordered" evidence="1">
    <location>
        <begin position="584"/>
        <end position="614"/>
    </location>
</feature>
<evidence type="ECO:0000256" key="1">
    <source>
        <dbReference type="SAM" id="MobiDB-lite"/>
    </source>
</evidence>
<accession>A0A9D4VB41</accession>
<keyword evidence="3" id="KW-1185">Reference proteome</keyword>
<feature type="compositionally biased region" description="Polar residues" evidence="1">
    <location>
        <begin position="448"/>
        <end position="457"/>
    </location>
</feature>
<gene>
    <name evidence="2" type="ORF">GOP47_0002978</name>
</gene>
<evidence type="ECO:0000313" key="2">
    <source>
        <dbReference type="EMBL" id="KAI5083235.1"/>
    </source>
</evidence>
<dbReference type="OrthoDB" id="1961316at2759"/>
<proteinExistence type="predicted"/>
<feature type="compositionally biased region" description="Polar residues" evidence="1">
    <location>
        <begin position="328"/>
        <end position="341"/>
    </location>
</feature>
<sequence>MWSPGTFQSGNQLEVVQPVLSQRKRSIDLVQQAQFAACSYLGFDPYEEKHKNGVVHQMSTADGSIPLELHLHHHHHHHCRENDDVLKRPSHMSSSVDSPLGVGSLLSICDHIQMFQDAWQGHTGRADERSQKFMLHGSLMKRDSGFAGLEAGLPASNDKKENMIERSIPMCADRYWNGGIAAAPAMAQTVNDNHHFNAAARISHWECSVFQEEKLTKGLGARIGQAERSRPLDTSDFLASSANFGWMANSKHSSSATVTNTTKVERTHMSHSGDASMSSVSTQESLSGSGRKFGSVVTKRKKSFSDMDVGHEQRSLSSSDTASRSSVDTKTVSQSRQTQPVYMSGKKVPGLQLPARSFAAEEFCDSQGCETGRTMTSSCSGTGDGFPLNTGLSLNCDECTCQQSLPTPRSLSSSHQDKQEIMGVQMSVQGLMKDVTEDCSGKFGWDDTSGTRGQQSAERGAENVLSRNAGTSTPKNEQSVAQNPFIAVRDHAPHEFNFMSINTRATRMPSIGYQPHDGGKSKKDGGFQMELCDQDRLEDSSFTRHQVQCKTDLLSKSSLKSLAAEPRREIRPSKLCTLENAGLVNKKPDSGSIQPKVKIPKYIKGENPTDQYKR</sequence>
<feature type="compositionally biased region" description="Basic and acidic residues" evidence="1">
    <location>
        <begin position="303"/>
        <end position="314"/>
    </location>
</feature>
<dbReference type="EMBL" id="JABFUD020000002">
    <property type="protein sequence ID" value="KAI5083235.1"/>
    <property type="molecule type" value="Genomic_DNA"/>
</dbReference>
<dbReference type="Proteomes" id="UP000886520">
    <property type="component" value="Chromosome 3"/>
</dbReference>
<feature type="region of interest" description="Disordered" evidence="1">
    <location>
        <begin position="442"/>
        <end position="481"/>
    </location>
</feature>